<evidence type="ECO:0000313" key="11">
    <source>
        <dbReference type="Proteomes" id="UP000008810"/>
    </source>
</evidence>
<evidence type="ECO:0000313" key="9">
    <source>
        <dbReference type="EMBL" id="KQJ99099.1"/>
    </source>
</evidence>
<dbReference type="InterPro" id="IPR051107">
    <property type="entry name" value="Auxin_Efflux_Carrier"/>
</dbReference>
<dbReference type="FunCoup" id="A0A0Q3IES1">
    <property type="interactions" value="5"/>
</dbReference>
<evidence type="ECO:0008006" key="12">
    <source>
        <dbReference type="Google" id="ProtNLM"/>
    </source>
</evidence>
<evidence type="ECO:0000256" key="5">
    <source>
        <dbReference type="ARBA" id="ARBA00022989"/>
    </source>
</evidence>
<reference evidence="10" key="3">
    <citation type="submission" date="2018-08" db="UniProtKB">
        <authorList>
            <consortium name="EnsemblPlants"/>
        </authorList>
    </citation>
    <scope>IDENTIFICATION</scope>
    <source>
        <strain evidence="10">cv. Bd21</strain>
    </source>
</reference>
<name>A0A0Q3IES1_BRADI</name>
<feature type="transmembrane region" description="Helical" evidence="8">
    <location>
        <begin position="347"/>
        <end position="367"/>
    </location>
</feature>
<comment type="subcellular location">
    <subcellularLocation>
        <location evidence="1">Membrane</location>
        <topology evidence="1">Multi-pass membrane protein</topology>
    </subcellularLocation>
</comment>
<dbReference type="GO" id="GO:0009734">
    <property type="term" value="P:auxin-activated signaling pathway"/>
    <property type="evidence" value="ECO:0007669"/>
    <property type="project" value="UniProtKB-KW"/>
</dbReference>
<dbReference type="RefSeq" id="XP_003574813.1">
    <property type="nucleotide sequence ID" value="XM_003574765.3"/>
</dbReference>
<dbReference type="GeneID" id="100841055"/>
<evidence type="ECO:0000256" key="2">
    <source>
        <dbReference type="ARBA" id="ARBA00009177"/>
    </source>
</evidence>
<dbReference type="AlphaFoldDB" id="A0A0Q3IES1"/>
<dbReference type="Pfam" id="PF03547">
    <property type="entry name" value="Mem_trans"/>
    <property type="match status" value="1"/>
</dbReference>
<dbReference type="GO" id="GO:0005886">
    <property type="term" value="C:plasma membrane"/>
    <property type="evidence" value="ECO:0000318"/>
    <property type="project" value="GO_Central"/>
</dbReference>
<keyword evidence="3" id="KW-0813">Transport</keyword>
<dbReference type="PANTHER" id="PTHR31752:SF11">
    <property type="entry name" value="AUXIN EFFLUX CARRIER COMPONENT 5C-RELATED"/>
    <property type="match status" value="1"/>
</dbReference>
<evidence type="ECO:0000256" key="1">
    <source>
        <dbReference type="ARBA" id="ARBA00004141"/>
    </source>
</evidence>
<feature type="transmembrane region" description="Helical" evidence="8">
    <location>
        <begin position="286"/>
        <end position="308"/>
    </location>
</feature>
<dbReference type="GO" id="GO:0010329">
    <property type="term" value="F:auxin efflux transmembrane transporter activity"/>
    <property type="evidence" value="ECO:0000318"/>
    <property type="project" value="GO_Central"/>
</dbReference>
<keyword evidence="11" id="KW-1185">Reference proteome</keyword>
<dbReference type="OrthoDB" id="2133778at2759"/>
<evidence type="ECO:0000313" key="10">
    <source>
        <dbReference type="EnsemblPlants" id="KQJ99099"/>
    </source>
</evidence>
<keyword evidence="7" id="KW-0927">Auxin signaling pathway</keyword>
<dbReference type="Proteomes" id="UP000008810">
    <property type="component" value="Chromosome 3"/>
</dbReference>
<accession>A0A0Q3IES1</accession>
<dbReference type="GO" id="GO:0005783">
    <property type="term" value="C:endoplasmic reticulum"/>
    <property type="evidence" value="ECO:0000318"/>
    <property type="project" value="GO_Central"/>
</dbReference>
<keyword evidence="6 8" id="KW-0472">Membrane</keyword>
<reference evidence="9" key="2">
    <citation type="submission" date="2017-06" db="EMBL/GenBank/DDBJ databases">
        <title>WGS assembly of Brachypodium distachyon.</title>
        <authorList>
            <consortium name="The International Brachypodium Initiative"/>
            <person name="Lucas S."/>
            <person name="Harmon-Smith M."/>
            <person name="Lail K."/>
            <person name="Tice H."/>
            <person name="Grimwood J."/>
            <person name="Bruce D."/>
            <person name="Barry K."/>
            <person name="Shu S."/>
            <person name="Lindquist E."/>
            <person name="Wang M."/>
            <person name="Pitluck S."/>
            <person name="Vogel J.P."/>
            <person name="Garvin D.F."/>
            <person name="Mockler T.C."/>
            <person name="Schmutz J."/>
            <person name="Rokhsar D."/>
            <person name="Bevan M.W."/>
        </authorList>
    </citation>
    <scope>NUCLEOTIDE SEQUENCE</scope>
    <source>
        <strain evidence="9">Bd21</strain>
    </source>
</reference>
<evidence type="ECO:0000256" key="6">
    <source>
        <dbReference type="ARBA" id="ARBA00023136"/>
    </source>
</evidence>
<evidence type="ECO:0000256" key="8">
    <source>
        <dbReference type="SAM" id="Phobius"/>
    </source>
</evidence>
<evidence type="ECO:0000256" key="3">
    <source>
        <dbReference type="ARBA" id="ARBA00022448"/>
    </source>
</evidence>
<dbReference type="EMBL" id="CM000882">
    <property type="protein sequence ID" value="KQJ99099.1"/>
    <property type="molecule type" value="Genomic_DNA"/>
</dbReference>
<feature type="transmembrane region" description="Helical" evidence="8">
    <location>
        <begin position="42"/>
        <end position="60"/>
    </location>
</feature>
<dbReference type="PANTHER" id="PTHR31752">
    <property type="entry name" value="AUXIN EFFLUX CARRIER COMPONENT 1B-RELATED"/>
    <property type="match status" value="1"/>
</dbReference>
<dbReference type="InterPro" id="IPR004776">
    <property type="entry name" value="Mem_transp_PIN-like"/>
</dbReference>
<dbReference type="Gramene" id="KQJ99099">
    <property type="protein sequence ID" value="KQJ99099"/>
    <property type="gene ID" value="BRADI_3g41080v3"/>
</dbReference>
<dbReference type="GO" id="GO:0010315">
    <property type="term" value="P:auxin export across the plasma membrane"/>
    <property type="evidence" value="ECO:0000318"/>
    <property type="project" value="GO_Central"/>
</dbReference>
<evidence type="ECO:0000256" key="7">
    <source>
        <dbReference type="ARBA" id="ARBA00023294"/>
    </source>
</evidence>
<keyword evidence="5 8" id="KW-1133">Transmembrane helix</keyword>
<dbReference type="GO" id="GO:0009926">
    <property type="term" value="P:auxin polar transport"/>
    <property type="evidence" value="ECO:0000318"/>
    <property type="project" value="GO_Central"/>
</dbReference>
<gene>
    <name evidence="10" type="primary">LOC100841055</name>
    <name evidence="9" type="ORF">BRADI_3g41080v3</name>
</gene>
<feature type="transmembrane region" description="Helical" evidence="8">
    <location>
        <begin position="99"/>
        <end position="121"/>
    </location>
</feature>
<reference evidence="9 10" key="1">
    <citation type="journal article" date="2010" name="Nature">
        <title>Genome sequencing and analysis of the model grass Brachypodium distachyon.</title>
        <authorList>
            <consortium name="International Brachypodium Initiative"/>
        </authorList>
    </citation>
    <scope>NUCLEOTIDE SEQUENCE [LARGE SCALE GENOMIC DNA]</scope>
    <source>
        <strain evidence="9 10">Bd21</strain>
    </source>
</reference>
<proteinExistence type="inferred from homology"/>
<organism evidence="9">
    <name type="scientific">Brachypodium distachyon</name>
    <name type="common">Purple false brome</name>
    <name type="synonym">Trachynia distachya</name>
    <dbReference type="NCBI Taxonomy" id="15368"/>
    <lineage>
        <taxon>Eukaryota</taxon>
        <taxon>Viridiplantae</taxon>
        <taxon>Streptophyta</taxon>
        <taxon>Embryophyta</taxon>
        <taxon>Tracheophyta</taxon>
        <taxon>Spermatophyta</taxon>
        <taxon>Magnoliopsida</taxon>
        <taxon>Liliopsida</taxon>
        <taxon>Poales</taxon>
        <taxon>Poaceae</taxon>
        <taxon>BOP clade</taxon>
        <taxon>Pooideae</taxon>
        <taxon>Stipodae</taxon>
        <taxon>Brachypodieae</taxon>
        <taxon>Brachypodium</taxon>
    </lineage>
</organism>
<feature type="transmembrane region" description="Helical" evidence="8">
    <location>
        <begin position="72"/>
        <end position="93"/>
    </location>
</feature>
<dbReference type="EnsemblPlants" id="KQJ99099">
    <property type="protein sequence ID" value="KQJ99099"/>
    <property type="gene ID" value="BRADI_3g41080v3"/>
</dbReference>
<feature type="transmembrane region" description="Helical" evidence="8">
    <location>
        <begin position="315"/>
        <end position="335"/>
    </location>
</feature>
<evidence type="ECO:0000256" key="4">
    <source>
        <dbReference type="ARBA" id="ARBA00022692"/>
    </source>
</evidence>
<sequence>MIAWGDIRKVVSAMAPLYFALGLGYGSSRWWHLLASPEQCAAVNTLVAFFSMPFFTFDFVSGVDPSAVNFRVLAADALAKLLAILAAWAWAWARQYDDWSWPITGFSLATLSNTLVVGVPLLEAMYGDWARELMVQVAVAQSVVWVPLLLLAFELRNACCVLHLQPEPETKTKDGGGDVELAAAAAARVERDPNARAGNGNGNKKIRRCWAMARTVGIKVASNPNVYASVLGVAWACAAYRWRVGMPGVVTGALQVMSRTGTGMSMFSMGLSMAQQERMVACGAGLAALGMALRFVAGPAAALAGAAAMGIRGNVLRFVVVQAALPQSIASFVFAKEYGLHADVLSTAVIFGTLLSLPVLIAYYALLDII</sequence>
<dbReference type="KEGG" id="bdi:100841055"/>
<comment type="similarity">
    <text evidence="2">Belongs to the auxin efflux carrier (TC 2.A.69.1) family.</text>
</comment>
<keyword evidence="4 8" id="KW-0812">Transmembrane</keyword>
<protein>
    <recommendedName>
        <fullName evidence="12">Auxin efflux carrier component</fullName>
    </recommendedName>
</protein>